<reference evidence="1" key="1">
    <citation type="submission" date="2015-04" db="EMBL/GenBank/DDBJ databases">
        <authorList>
            <person name="Syromyatnikov M.Y."/>
            <person name="Popov V.N."/>
        </authorList>
    </citation>
    <scope>NUCLEOTIDE SEQUENCE</scope>
    <source>
        <strain evidence="1">MO-1</strain>
    </source>
</reference>
<protein>
    <submittedName>
        <fullName evidence="1">Uncharacterized protein</fullName>
    </submittedName>
</protein>
<organism evidence="1">
    <name type="scientific">Magnetococcus massalia (strain MO-1)</name>
    <dbReference type="NCBI Taxonomy" id="451514"/>
    <lineage>
        <taxon>Bacteria</taxon>
        <taxon>Pseudomonadati</taxon>
        <taxon>Pseudomonadota</taxon>
        <taxon>Magnetococcia</taxon>
        <taxon>Magnetococcales</taxon>
        <taxon>Magnetococcaceae</taxon>
        <taxon>Magnetococcus</taxon>
    </lineage>
</organism>
<proteinExistence type="predicted"/>
<accession>A0A1S7LFC2</accession>
<dbReference type="AlphaFoldDB" id="A0A1S7LFC2"/>
<gene>
    <name evidence="1" type="ORF">MAGMO_1461</name>
</gene>
<name>A0A1S7LFC2_MAGMO</name>
<dbReference type="EMBL" id="LO017727">
    <property type="protein sequence ID" value="CRH05650.1"/>
    <property type="molecule type" value="Genomic_DNA"/>
</dbReference>
<evidence type="ECO:0000313" key="1">
    <source>
        <dbReference type="EMBL" id="CRH05650.1"/>
    </source>
</evidence>
<sequence>MVFMAAFLPQFIHANEPLAPGQAGSGSKVHGR</sequence>